<dbReference type="RefSeq" id="XP_060333263.1">
    <property type="nucleotide sequence ID" value="XM_060481162.1"/>
</dbReference>
<evidence type="ECO:0000313" key="3">
    <source>
        <dbReference type="Proteomes" id="UP001175211"/>
    </source>
</evidence>
<evidence type="ECO:0000313" key="2">
    <source>
        <dbReference type="EMBL" id="KAK0461366.1"/>
    </source>
</evidence>
<comment type="caution">
    <text evidence="2">The sequence shown here is derived from an EMBL/GenBank/DDBJ whole genome shotgun (WGS) entry which is preliminary data.</text>
</comment>
<reference evidence="2" key="1">
    <citation type="submission" date="2023-06" db="EMBL/GenBank/DDBJ databases">
        <authorList>
            <consortium name="Lawrence Berkeley National Laboratory"/>
            <person name="Ahrendt S."/>
            <person name="Sahu N."/>
            <person name="Indic B."/>
            <person name="Wong-Bajracharya J."/>
            <person name="Merenyi Z."/>
            <person name="Ke H.-M."/>
            <person name="Monk M."/>
            <person name="Kocsube S."/>
            <person name="Drula E."/>
            <person name="Lipzen A."/>
            <person name="Balint B."/>
            <person name="Henrissat B."/>
            <person name="Andreopoulos B."/>
            <person name="Martin F.M."/>
            <person name="Harder C.B."/>
            <person name="Rigling D."/>
            <person name="Ford K.L."/>
            <person name="Foster G.D."/>
            <person name="Pangilinan J."/>
            <person name="Papanicolaou A."/>
            <person name="Barry K."/>
            <person name="LaButti K."/>
            <person name="Viragh M."/>
            <person name="Koriabine M."/>
            <person name="Yan M."/>
            <person name="Riley R."/>
            <person name="Champramary S."/>
            <person name="Plett K.L."/>
            <person name="Tsai I.J."/>
            <person name="Slot J."/>
            <person name="Sipos G."/>
            <person name="Plett J."/>
            <person name="Nagy L.G."/>
            <person name="Grigoriev I.V."/>
        </authorList>
    </citation>
    <scope>NUCLEOTIDE SEQUENCE</scope>
    <source>
        <strain evidence="2">CCBAS 213</strain>
    </source>
</reference>
<evidence type="ECO:0000256" key="1">
    <source>
        <dbReference type="SAM" id="MobiDB-lite"/>
    </source>
</evidence>
<name>A0AA39T3A1_ARMTA</name>
<dbReference type="Proteomes" id="UP001175211">
    <property type="component" value="Unassembled WGS sequence"/>
</dbReference>
<dbReference type="GeneID" id="85364710"/>
<gene>
    <name evidence="2" type="ORF">EV420DRAFT_195524</name>
</gene>
<proteinExistence type="predicted"/>
<sequence>MAARSGRKRKRVLLDADDLEEPRLSISRSQANIIHHSPSAWAAPSFMRQTLTSGSADPSGSRSRNIRTDEMTSQQDKTVLGAPQRGNPHKSNSTVRIIGETADEISSTRKKDTVAITQQTLSRKDADNQMEGNVGMKRTSGDNQHHRPLKRGKGNASQSISRSGSGSTHTGTKLLGFSVALDKKGLENVVSWSRMKEIILNTGKYQSV</sequence>
<organism evidence="2 3">
    <name type="scientific">Armillaria tabescens</name>
    <name type="common">Ringless honey mushroom</name>
    <name type="synonym">Agaricus tabescens</name>
    <dbReference type="NCBI Taxonomy" id="1929756"/>
    <lineage>
        <taxon>Eukaryota</taxon>
        <taxon>Fungi</taxon>
        <taxon>Dikarya</taxon>
        <taxon>Basidiomycota</taxon>
        <taxon>Agaricomycotina</taxon>
        <taxon>Agaricomycetes</taxon>
        <taxon>Agaricomycetidae</taxon>
        <taxon>Agaricales</taxon>
        <taxon>Marasmiineae</taxon>
        <taxon>Physalacriaceae</taxon>
        <taxon>Desarmillaria</taxon>
    </lineage>
</organism>
<feature type="compositionally biased region" description="Low complexity" evidence="1">
    <location>
        <begin position="157"/>
        <end position="172"/>
    </location>
</feature>
<feature type="compositionally biased region" description="Polar residues" evidence="1">
    <location>
        <begin position="50"/>
        <end position="63"/>
    </location>
</feature>
<keyword evidence="3" id="KW-1185">Reference proteome</keyword>
<feature type="region of interest" description="Disordered" evidence="1">
    <location>
        <begin position="119"/>
        <end position="172"/>
    </location>
</feature>
<protein>
    <submittedName>
        <fullName evidence="2">Uncharacterized protein</fullName>
    </submittedName>
</protein>
<dbReference type="AlphaFoldDB" id="A0AA39T3A1"/>
<accession>A0AA39T3A1</accession>
<feature type="region of interest" description="Disordered" evidence="1">
    <location>
        <begin position="50"/>
        <end position="93"/>
    </location>
</feature>
<dbReference type="EMBL" id="JAUEPS010000011">
    <property type="protein sequence ID" value="KAK0461366.1"/>
    <property type="molecule type" value="Genomic_DNA"/>
</dbReference>